<evidence type="ECO:0000256" key="2">
    <source>
        <dbReference type="SAM" id="MobiDB-lite"/>
    </source>
</evidence>
<dbReference type="PANTHER" id="PTHR11505">
    <property type="entry name" value="L1 TRANSPOSABLE ELEMENT-RELATED"/>
    <property type="match status" value="1"/>
</dbReference>
<keyword evidence="1" id="KW-0175">Coiled coil</keyword>
<protein>
    <recommendedName>
        <fullName evidence="5">LINE-1 type transposase domain-containing protein 1</fullName>
    </recommendedName>
</protein>
<sequence length="274" mass="31278">MSHSRKLADFSPSYSPIKKKNKSATAAGRADMEENMAITIKRFEDILKTELAAMRSEFSSHMTTVQNMCSKVDFLIGEQREQKKVINEHTGRLDALEQQVIDLQDRSRRSNLRLLGLPEGAEKDDPIGFFKWSLPRWLPSLSGKDIEIEHAHRVYSKASTDHSKPRVFLFKLLRYNDRNLILNEARCHSPVKANDGAMLSFFPDFSPATAKKRSSFNIIRKELKEAGLQTFLQYPATLKIVMKHGETKLMHSPDEARRFLSSMPSTHSPEMDVA</sequence>
<dbReference type="Proteomes" id="UP001558613">
    <property type="component" value="Unassembled WGS sequence"/>
</dbReference>
<evidence type="ECO:0000256" key="1">
    <source>
        <dbReference type="SAM" id="Coils"/>
    </source>
</evidence>
<gene>
    <name evidence="3" type="ORF">QQF64_013266</name>
</gene>
<dbReference type="Gene3D" id="3.30.70.1820">
    <property type="entry name" value="L1 transposable element, RRM domain"/>
    <property type="match status" value="1"/>
</dbReference>
<accession>A0ABR3LSB1</accession>
<evidence type="ECO:0000313" key="3">
    <source>
        <dbReference type="EMBL" id="KAL1255205.1"/>
    </source>
</evidence>
<proteinExistence type="predicted"/>
<name>A0ABR3LSB1_9TELE</name>
<dbReference type="InterPro" id="IPR004244">
    <property type="entry name" value="Transposase_22"/>
</dbReference>
<comment type="caution">
    <text evidence="3">The sequence shown here is derived from an EMBL/GenBank/DDBJ whole genome shotgun (WGS) entry which is preliminary data.</text>
</comment>
<feature type="coiled-coil region" evidence="1">
    <location>
        <begin position="79"/>
        <end position="113"/>
    </location>
</feature>
<dbReference type="EMBL" id="JAYMGO010000019">
    <property type="protein sequence ID" value="KAL1255205.1"/>
    <property type="molecule type" value="Genomic_DNA"/>
</dbReference>
<evidence type="ECO:0008006" key="5">
    <source>
        <dbReference type="Google" id="ProtNLM"/>
    </source>
</evidence>
<keyword evidence="4" id="KW-1185">Reference proteome</keyword>
<organism evidence="3 4">
    <name type="scientific">Cirrhinus molitorella</name>
    <name type="common">mud carp</name>
    <dbReference type="NCBI Taxonomy" id="172907"/>
    <lineage>
        <taxon>Eukaryota</taxon>
        <taxon>Metazoa</taxon>
        <taxon>Chordata</taxon>
        <taxon>Craniata</taxon>
        <taxon>Vertebrata</taxon>
        <taxon>Euteleostomi</taxon>
        <taxon>Actinopterygii</taxon>
        <taxon>Neopterygii</taxon>
        <taxon>Teleostei</taxon>
        <taxon>Ostariophysi</taxon>
        <taxon>Cypriniformes</taxon>
        <taxon>Cyprinidae</taxon>
        <taxon>Labeoninae</taxon>
        <taxon>Labeonini</taxon>
        <taxon>Cirrhinus</taxon>
    </lineage>
</organism>
<feature type="region of interest" description="Disordered" evidence="2">
    <location>
        <begin position="1"/>
        <end position="28"/>
    </location>
</feature>
<evidence type="ECO:0000313" key="4">
    <source>
        <dbReference type="Proteomes" id="UP001558613"/>
    </source>
</evidence>
<reference evidence="3 4" key="1">
    <citation type="submission" date="2023-09" db="EMBL/GenBank/DDBJ databases">
        <authorList>
            <person name="Wang M."/>
        </authorList>
    </citation>
    <scope>NUCLEOTIDE SEQUENCE [LARGE SCALE GENOMIC DNA]</scope>
    <source>
        <strain evidence="3">GT-2023</strain>
        <tissue evidence="3">Liver</tissue>
    </source>
</reference>
<dbReference type="Gene3D" id="3.30.250.20">
    <property type="entry name" value="L1 transposable element, C-terminal domain"/>
    <property type="match status" value="1"/>
</dbReference>
<dbReference type="InterPro" id="IPR042566">
    <property type="entry name" value="L1_C"/>
</dbReference>